<proteinExistence type="inferred from homology"/>
<dbReference type="GO" id="GO:0046872">
    <property type="term" value="F:metal ion binding"/>
    <property type="evidence" value="ECO:0007669"/>
    <property type="project" value="UniProtKB-KW"/>
</dbReference>
<dbReference type="SUPFAM" id="SSF53800">
    <property type="entry name" value="Chelatase"/>
    <property type="match status" value="1"/>
</dbReference>
<comment type="similarity">
    <text evidence="1 9 10">Belongs to the ferrochelatase family.</text>
</comment>
<evidence type="ECO:0000256" key="9">
    <source>
        <dbReference type="HAMAP-Rule" id="MF_00323"/>
    </source>
</evidence>
<dbReference type="Pfam" id="PF00762">
    <property type="entry name" value="Ferrochelatase"/>
    <property type="match status" value="1"/>
</dbReference>
<evidence type="ECO:0000313" key="12">
    <source>
        <dbReference type="Proteomes" id="UP000241074"/>
    </source>
</evidence>
<dbReference type="GO" id="GO:0006783">
    <property type="term" value="P:heme biosynthetic process"/>
    <property type="evidence" value="ECO:0007669"/>
    <property type="project" value="UniProtKB-UniRule"/>
</dbReference>
<comment type="subcellular location">
    <subcellularLocation>
        <location evidence="9 10">Cytoplasm</location>
    </subcellularLocation>
</comment>
<keyword evidence="5 9" id="KW-0350">Heme biosynthesis</keyword>
<dbReference type="FunFam" id="3.40.50.1400:FF:000002">
    <property type="entry name" value="Ferrochelatase"/>
    <property type="match status" value="1"/>
</dbReference>
<dbReference type="EMBL" id="CP027860">
    <property type="protein sequence ID" value="AVP96101.1"/>
    <property type="molecule type" value="Genomic_DNA"/>
</dbReference>
<dbReference type="CDD" id="cd00419">
    <property type="entry name" value="Ferrochelatase_C"/>
    <property type="match status" value="1"/>
</dbReference>
<dbReference type="KEGG" id="xba:C7S18_02330"/>
<organism evidence="11 12">
    <name type="scientific">Ahniella affigens</name>
    <dbReference type="NCBI Taxonomy" id="2021234"/>
    <lineage>
        <taxon>Bacteria</taxon>
        <taxon>Pseudomonadati</taxon>
        <taxon>Pseudomonadota</taxon>
        <taxon>Gammaproteobacteria</taxon>
        <taxon>Lysobacterales</taxon>
        <taxon>Rhodanobacteraceae</taxon>
        <taxon>Ahniella</taxon>
    </lineage>
</organism>
<dbReference type="PROSITE" id="PS00534">
    <property type="entry name" value="FERROCHELATASE"/>
    <property type="match status" value="1"/>
</dbReference>
<keyword evidence="7 9" id="KW-0627">Porphyrin biosynthesis</keyword>
<dbReference type="HAMAP" id="MF_00323">
    <property type="entry name" value="Ferrochelatase"/>
    <property type="match status" value="1"/>
</dbReference>
<gene>
    <name evidence="9" type="primary">hemH</name>
    <name evidence="11" type="ORF">C7S18_02330</name>
</gene>
<dbReference type="GO" id="GO:0005737">
    <property type="term" value="C:cytoplasm"/>
    <property type="evidence" value="ECO:0007669"/>
    <property type="project" value="UniProtKB-SubCell"/>
</dbReference>
<evidence type="ECO:0000256" key="4">
    <source>
        <dbReference type="ARBA" id="ARBA00023004"/>
    </source>
</evidence>
<keyword evidence="4 9" id="KW-0408">Iron</keyword>
<evidence type="ECO:0000256" key="3">
    <source>
        <dbReference type="ARBA" id="ARBA00022723"/>
    </source>
</evidence>
<dbReference type="EC" id="4.98.1.1" evidence="9 10"/>
<dbReference type="InterPro" id="IPR033644">
    <property type="entry name" value="Ferrochelatase_C"/>
</dbReference>
<evidence type="ECO:0000256" key="2">
    <source>
        <dbReference type="ARBA" id="ARBA00022490"/>
    </source>
</evidence>
<comment type="pathway">
    <text evidence="9 10">Porphyrin-containing compound metabolism; protoheme biosynthesis; protoheme from protoporphyrin-IX: step 1/1.</text>
</comment>
<feature type="binding site" evidence="9">
    <location>
        <position position="204"/>
    </location>
    <ligand>
        <name>Fe(2+)</name>
        <dbReference type="ChEBI" id="CHEBI:29033"/>
    </ligand>
</feature>
<dbReference type="PANTHER" id="PTHR11108">
    <property type="entry name" value="FERROCHELATASE"/>
    <property type="match status" value="1"/>
</dbReference>
<keyword evidence="12" id="KW-1185">Reference proteome</keyword>
<dbReference type="UniPathway" id="UPA00252">
    <property type="reaction ID" value="UER00325"/>
</dbReference>
<dbReference type="Gene3D" id="3.40.50.1400">
    <property type="match status" value="2"/>
</dbReference>
<dbReference type="NCBIfam" id="TIGR00109">
    <property type="entry name" value="hemH"/>
    <property type="match status" value="1"/>
</dbReference>
<dbReference type="CDD" id="cd03411">
    <property type="entry name" value="Ferrochelatase_N"/>
    <property type="match status" value="1"/>
</dbReference>
<comment type="function">
    <text evidence="9 10">Catalyzes the ferrous insertion into protoporphyrin IX.</text>
</comment>
<sequence>MTANRPFKHPTPEQSAIILVNLGTPDDPSPKAVRRYLAEFLSDPRVIELPRWFWLPVLYGVILNIRPRKSAHAYQSIWTDQGSPLAVHTDALTKGVADVLKPHQSWLKVASAMRYGNPNLRQVLRDLRERNTRRILVVPLYPQYSATTTASVFDALTDELQQWRWLPELRFVADYYRAPGYIDLLANRLRPSLDPNRHLLYSFHGIPERYVRAGDPYYCQAQATARRLAEALGREPGSWSLSFQSRVGKERWLGPYTDAHLQALARRGITDLDVICPGFAVDCLETLEEIAMQNRDLFLAAGGKSFTYHPCLNAGADHAQFLAQLALAQCRDWFDHQPVAASADAFAAHLREQPDAGRLAAGVAE</sequence>
<evidence type="ECO:0000256" key="6">
    <source>
        <dbReference type="ARBA" id="ARBA00023239"/>
    </source>
</evidence>
<evidence type="ECO:0000313" key="11">
    <source>
        <dbReference type="EMBL" id="AVP96101.1"/>
    </source>
</evidence>
<reference evidence="11 12" key="2">
    <citation type="submission" date="2018-03" db="EMBL/GenBank/DDBJ databases">
        <authorList>
            <person name="Keele B.F."/>
        </authorList>
    </citation>
    <scope>NUCLEOTIDE SEQUENCE [LARGE SCALE GENOMIC DNA]</scope>
    <source>
        <strain evidence="11 12">D13</strain>
    </source>
</reference>
<accession>A0A2P1PMM9</accession>
<dbReference type="PANTHER" id="PTHR11108:SF1">
    <property type="entry name" value="FERROCHELATASE, MITOCHONDRIAL"/>
    <property type="match status" value="1"/>
</dbReference>
<dbReference type="AlphaFoldDB" id="A0A2P1PMM9"/>
<reference evidence="11 12" key="1">
    <citation type="submission" date="2018-03" db="EMBL/GenBank/DDBJ databases">
        <title>Ahniella affigens gen. nov., sp. nov., a gammaproteobacterium isolated from sandy soil near a stream.</title>
        <authorList>
            <person name="Ko Y."/>
            <person name="Kim J.-H."/>
        </authorList>
    </citation>
    <scope>NUCLEOTIDE SEQUENCE [LARGE SCALE GENOMIC DNA]</scope>
    <source>
        <strain evidence="11 12">D13</strain>
    </source>
</reference>
<evidence type="ECO:0000256" key="7">
    <source>
        <dbReference type="ARBA" id="ARBA00023244"/>
    </source>
</evidence>
<keyword evidence="6 9" id="KW-0456">Lyase</keyword>
<dbReference type="InterPro" id="IPR019772">
    <property type="entry name" value="Ferrochelatase_AS"/>
</dbReference>
<feature type="binding site" evidence="9">
    <location>
        <position position="285"/>
    </location>
    <ligand>
        <name>Fe(2+)</name>
        <dbReference type="ChEBI" id="CHEBI:29033"/>
    </ligand>
</feature>
<dbReference type="RefSeq" id="WP_106890030.1">
    <property type="nucleotide sequence ID" value="NZ_CP027860.1"/>
</dbReference>
<comment type="catalytic activity">
    <reaction evidence="8">
        <text>Fe-coproporphyrin III + 2 H(+) = coproporphyrin III + Fe(2+)</text>
        <dbReference type="Rhea" id="RHEA:49572"/>
        <dbReference type="ChEBI" id="CHEBI:15378"/>
        <dbReference type="ChEBI" id="CHEBI:29033"/>
        <dbReference type="ChEBI" id="CHEBI:68438"/>
        <dbReference type="ChEBI" id="CHEBI:131725"/>
        <dbReference type="EC" id="4.99.1.9"/>
    </reaction>
    <physiologicalReaction direction="right-to-left" evidence="8">
        <dbReference type="Rhea" id="RHEA:49574"/>
    </physiologicalReaction>
</comment>
<dbReference type="InterPro" id="IPR033659">
    <property type="entry name" value="Ferrochelatase_N"/>
</dbReference>
<dbReference type="InterPro" id="IPR001015">
    <property type="entry name" value="Ferrochelatase"/>
</dbReference>
<dbReference type="OrthoDB" id="9809741at2"/>
<evidence type="ECO:0000256" key="5">
    <source>
        <dbReference type="ARBA" id="ARBA00023133"/>
    </source>
</evidence>
<name>A0A2P1PMM9_9GAMM</name>
<keyword evidence="3 9" id="KW-0479">Metal-binding</keyword>
<dbReference type="GO" id="GO:0004325">
    <property type="term" value="F:ferrochelatase activity"/>
    <property type="evidence" value="ECO:0007669"/>
    <property type="project" value="UniProtKB-UniRule"/>
</dbReference>
<protein>
    <recommendedName>
        <fullName evidence="9 10">Ferrochelatase</fullName>
        <ecNumber evidence="9 10">4.98.1.1</ecNumber>
    </recommendedName>
    <alternativeName>
        <fullName evidence="9">Heme synthase</fullName>
    </alternativeName>
    <alternativeName>
        <fullName evidence="9">Protoheme ferro-lyase</fullName>
    </alternativeName>
</protein>
<evidence type="ECO:0000256" key="1">
    <source>
        <dbReference type="ARBA" id="ARBA00007718"/>
    </source>
</evidence>
<evidence type="ECO:0000256" key="8">
    <source>
        <dbReference type="ARBA" id="ARBA00024536"/>
    </source>
</evidence>
<comment type="catalytic activity">
    <reaction evidence="9 10">
        <text>heme b + 2 H(+) = protoporphyrin IX + Fe(2+)</text>
        <dbReference type="Rhea" id="RHEA:22584"/>
        <dbReference type="ChEBI" id="CHEBI:15378"/>
        <dbReference type="ChEBI" id="CHEBI:29033"/>
        <dbReference type="ChEBI" id="CHEBI:57306"/>
        <dbReference type="ChEBI" id="CHEBI:60344"/>
        <dbReference type="EC" id="4.98.1.1"/>
    </reaction>
</comment>
<keyword evidence="2 9" id="KW-0963">Cytoplasm</keyword>
<evidence type="ECO:0000256" key="10">
    <source>
        <dbReference type="RuleBase" id="RU000607"/>
    </source>
</evidence>
<dbReference type="Proteomes" id="UP000241074">
    <property type="component" value="Chromosome"/>
</dbReference>